<protein>
    <submittedName>
        <fullName evidence="1">Uncharacterized protein</fullName>
    </submittedName>
</protein>
<sequence>MSSTLYLPRRLSANDKTYTEGELLLASNYVVVLSEPGGGKTALLKSLAEQLGVLSVSANVFSYRGRAAQNSALVIDAFDELAKIDHTGINRLLANASDVNPTHVIISSRSSEWDNAATHAFADFLAHEPLVVKLCEFDEDEQRAIFDHHVEGEDFSAFRSEVARFDLDALLPNPQFLILFADAYLESGRHFADKRSIFSLAVERLAREVNPKVSNNHNAVPIADKISFGSEVFAKVLLSGAEGIATSEADESRIYPLLGSLSGKDKPSANILATRLFRPGDLLGQHHPVHKVVAEYCAADYLTKRIVDPLDPLTLSKCLPIIAPNSTVRDELRGLLGWMASLGNRGIEEATIQLDPYAVLANGDPSQLESSSKRLLISRLKYVESKDPYFRRGDFWRRFSVAGFFTQDVMDEIRPILEFGNEGHLRDLILELLVGSKAVEQLENELQQILLAPEESESTRLLVSKSLLEIASHDHLSNVMILIGEATQVSLRVAAEIIGSRYSDTFDHSVHLAFYRSCAGLYSRGYDHYDRTVGTRYFVKRLIETLDLEIIEWLLDELCVDLVCTCGKECYECGCRTGVSKIIGSMLDRFFELAPTPYNPCLVWKWIENLDFHQKKSASQSRAVQVLQEDTELRQGLIAHVFGGLVDRDVIFETKVRKFDFHSHSGLGLYSEDTKFLADLAFKTDNPILWASFIPYHQKHDNREARGLDNFRRHLRGHALAKPEFMREWVKTNRSAMQLERLHGMPRLLRKIGRNRRKQQNFHAESIKYVQENRELVESGRHWGCLVRFADLVLMHPDKIKDEFGDESIVRIGLRNCLAFITPYVPDLLKLAELRCTSKSYLAEPILFASCLEIMRLKHSLDEVDSQLLKSLRATINVNYSAVTKDEKDALKREVDRRVFSDHASVEDFLRRYIEPQLASAECQCPDIWLLRSDDVFSHLRSGLSIEWLRRFDNLTLGALDTLFDISAQFSNPDALVEVIHERCRGLISADIDANENEDLNQRRKFWFVRALYFVSDISESQWEWLQADRDTVLALNERSGRFSHLHHSSWPSLSAVKIEAILNAFISQWPRVDLPSHWGTESPKEENAYRFLKDLVWSLNSFDSDDALPILEHLLADYRFEDMYKDLSSIHSSQLRKRALRDFVAPTPIEVVSLLDNGAVVTVEGLRQLVIEELHGFQKAIDGGEFNTGNLFYDKEERLGEVPATLIIAERLHLRLEPQGISVTPEHQLKDSNRSDFTVTKMIGGKRKLLVTEVKGQWHKELYTAAQDQLNERYSIHPDAEQQGIFLVLWFGQGEKVAGRKTHGLASAQELKDRIESALPHEMMGLIDVFVLDVSKAGKQLTQPQMINSRE</sequence>
<dbReference type="EMBL" id="JXDG01000033">
    <property type="protein sequence ID" value="KIH83758.1"/>
    <property type="molecule type" value="Genomic_DNA"/>
</dbReference>
<dbReference type="RefSeq" id="WP_040067108.1">
    <property type="nucleotide sequence ID" value="NZ_JXDG01000033.1"/>
</dbReference>
<name>A0A0C2EYA8_9PSED</name>
<accession>A0A0C2EYA8</accession>
<dbReference type="OrthoDB" id="9004810at2"/>
<organism evidence="1 2">
    <name type="scientific">Pseudomonas batumici</name>
    <dbReference type="NCBI Taxonomy" id="226910"/>
    <lineage>
        <taxon>Bacteria</taxon>
        <taxon>Pseudomonadati</taxon>
        <taxon>Pseudomonadota</taxon>
        <taxon>Gammaproteobacteria</taxon>
        <taxon>Pseudomonadales</taxon>
        <taxon>Pseudomonadaceae</taxon>
        <taxon>Pseudomonas</taxon>
    </lineage>
</organism>
<gene>
    <name evidence="1" type="ORF">UCMB321_2500</name>
</gene>
<evidence type="ECO:0000313" key="2">
    <source>
        <dbReference type="Proteomes" id="UP000031535"/>
    </source>
</evidence>
<proteinExistence type="predicted"/>
<dbReference type="PATRIC" id="fig|226910.6.peg.2489"/>
<dbReference type="SUPFAM" id="SSF52540">
    <property type="entry name" value="P-loop containing nucleoside triphosphate hydrolases"/>
    <property type="match status" value="1"/>
</dbReference>
<reference evidence="1 2" key="1">
    <citation type="submission" date="2015-01" db="EMBL/GenBank/DDBJ databases">
        <title>Complete genome of Pseudomonas batumici UCM B-321 producer of the batumin antibiotic with strong antistaphilococcal and potential anticancer activity.</title>
        <authorList>
            <person name="Klochko V.V."/>
            <person name="Zelena L.B."/>
            <person name="Elena K.A."/>
            <person name="Reva O.N."/>
        </authorList>
    </citation>
    <scope>NUCLEOTIDE SEQUENCE [LARGE SCALE GENOMIC DNA]</scope>
    <source>
        <strain evidence="1 2">UCM B-321</strain>
    </source>
</reference>
<dbReference type="InterPro" id="IPR027417">
    <property type="entry name" value="P-loop_NTPase"/>
</dbReference>
<dbReference type="Proteomes" id="UP000031535">
    <property type="component" value="Unassembled WGS sequence"/>
</dbReference>
<evidence type="ECO:0000313" key="1">
    <source>
        <dbReference type="EMBL" id="KIH83758.1"/>
    </source>
</evidence>
<comment type="caution">
    <text evidence="1">The sequence shown here is derived from an EMBL/GenBank/DDBJ whole genome shotgun (WGS) entry which is preliminary data.</text>
</comment>
<keyword evidence="2" id="KW-1185">Reference proteome</keyword>